<accession>A0A3G5ACQ6</accession>
<protein>
    <submittedName>
        <fullName evidence="1">Uncharacterized protein</fullName>
    </submittedName>
</protein>
<organism evidence="1">
    <name type="scientific">Hyperionvirus sp</name>
    <dbReference type="NCBI Taxonomy" id="2487770"/>
    <lineage>
        <taxon>Viruses</taxon>
        <taxon>Varidnaviria</taxon>
        <taxon>Bamfordvirae</taxon>
        <taxon>Nucleocytoviricota</taxon>
        <taxon>Megaviricetes</taxon>
        <taxon>Imitervirales</taxon>
        <taxon>Mimiviridae</taxon>
        <taxon>Klosneuvirinae</taxon>
    </lineage>
</organism>
<proteinExistence type="predicted"/>
<sequence>MTLKLIGVYILNWWSSYRLEDIDIKATPLYATKCLICQQHKFLTEIPKKQSSHIKHVKESEVFGMTENHLEYLNIKENIVSIRKLFFNSGYFGQGGIIVPTIHTKLSKCNCANSLPKKHTITMKKLNRFVRDHKSTPGKYDARELLMNAIRTQTENILESPVIQTILQTVWDELFLSKDFDEKKYHRFGYDVIKPLEDELKLLSGEVRKALPDGFRDLSSCIIDYSSEIKVFIEAINQIHRDAETIGPIIKMFLKKM</sequence>
<name>A0A3G5ACQ6_9VIRU</name>
<reference evidence="1" key="1">
    <citation type="submission" date="2018-10" db="EMBL/GenBank/DDBJ databases">
        <title>Hidden diversity of soil giant viruses.</title>
        <authorList>
            <person name="Schulz F."/>
            <person name="Alteio L."/>
            <person name="Goudeau D."/>
            <person name="Ryan E.M."/>
            <person name="Malmstrom R.R."/>
            <person name="Blanchard J."/>
            <person name="Woyke T."/>
        </authorList>
    </citation>
    <scope>NUCLEOTIDE SEQUENCE</scope>
    <source>
        <strain evidence="1">HYV1</strain>
    </source>
</reference>
<evidence type="ECO:0000313" key="1">
    <source>
        <dbReference type="EMBL" id="AYV84041.1"/>
    </source>
</evidence>
<gene>
    <name evidence="1" type="ORF">Hyperionvirus16_16</name>
</gene>
<dbReference type="EMBL" id="MK072398">
    <property type="protein sequence ID" value="AYV84041.1"/>
    <property type="molecule type" value="Genomic_DNA"/>
</dbReference>